<dbReference type="Gene3D" id="1.10.1530.10">
    <property type="match status" value="1"/>
</dbReference>
<evidence type="ECO:0000313" key="5">
    <source>
        <dbReference type="Proteomes" id="UP000440716"/>
    </source>
</evidence>
<comment type="similarity">
    <text evidence="1">Belongs to the LDH2/MDH2 oxidoreductase family.</text>
</comment>
<dbReference type="PANTHER" id="PTHR11091:SF0">
    <property type="entry name" value="MALATE DEHYDROGENASE"/>
    <property type="match status" value="1"/>
</dbReference>
<dbReference type="EMBL" id="WPHR01000022">
    <property type="protein sequence ID" value="MUZ74969.1"/>
    <property type="molecule type" value="Genomic_DNA"/>
</dbReference>
<dbReference type="SUPFAM" id="SSF89733">
    <property type="entry name" value="L-sulfolactate dehydrogenase-like"/>
    <property type="match status" value="1"/>
</dbReference>
<keyword evidence="2" id="KW-0560">Oxidoreductase</keyword>
<dbReference type="RefSeq" id="WP_156591197.1">
    <property type="nucleotide sequence ID" value="NZ_WPHR01000022.1"/>
</dbReference>
<dbReference type="Proteomes" id="UP000440716">
    <property type="component" value="Unassembled WGS sequence"/>
</dbReference>
<organism evidence="3 6">
    <name type="scientific">Agrobacterium vitis</name>
    <name type="common">Rhizobium vitis</name>
    <dbReference type="NCBI Taxonomy" id="373"/>
    <lineage>
        <taxon>Bacteria</taxon>
        <taxon>Pseudomonadati</taxon>
        <taxon>Pseudomonadota</taxon>
        <taxon>Alphaproteobacteria</taxon>
        <taxon>Hyphomicrobiales</taxon>
        <taxon>Rhizobiaceae</taxon>
        <taxon>Rhizobium/Agrobacterium group</taxon>
        <taxon>Agrobacterium</taxon>
    </lineage>
</organism>
<name>A0A6L6VL38_AGRVI</name>
<dbReference type="InterPro" id="IPR036111">
    <property type="entry name" value="Mal/L-sulfo/L-lacto_DH-like_sf"/>
</dbReference>
<sequence>MTLKTNFAAETCCLPFEALQNLLKRIFLAAGASEHVANILSANCAGCERDGALSHGIFRIPGYVNSIRSGWVDPAAVPVLETGSSGFLRVDARNGFTQIALDFAAQSLKERARQEGVALLSIRNSHHFSALWPDVVPFAEEGLLAIAMVNSFACTAPFDAKVPVFGTNPVAFAAPCDGMAPMVVDMATSAIANGDVQIAAREGFSLPPGLGIDRSGEPTVNPRAVLDGGALLTFGGYKGSAISMLVEVMSAALTGGKFSYEVDWSDYPGAQTPHTGQLVILIDPDVGRNAQFSHRVRHLVERLRLAKVSRLPGDRRLATRERSMREGVCLQKSDLEKMEFLAQQRWAST</sequence>
<dbReference type="Gene3D" id="3.30.1370.60">
    <property type="entry name" value="Hypothetical oxidoreductase yiak, domain 2"/>
    <property type="match status" value="1"/>
</dbReference>
<dbReference type="Proteomes" id="UP000477951">
    <property type="component" value="Unassembled WGS sequence"/>
</dbReference>
<dbReference type="GO" id="GO:0016491">
    <property type="term" value="F:oxidoreductase activity"/>
    <property type="evidence" value="ECO:0007669"/>
    <property type="project" value="UniProtKB-KW"/>
</dbReference>
<dbReference type="InterPro" id="IPR043143">
    <property type="entry name" value="Mal/L-sulf/L-lact_DH-like_NADP"/>
</dbReference>
<dbReference type="PANTHER" id="PTHR11091">
    <property type="entry name" value="OXIDOREDUCTASE-RELATED"/>
    <property type="match status" value="1"/>
</dbReference>
<reference evidence="5 6" key="1">
    <citation type="submission" date="2019-12" db="EMBL/GenBank/DDBJ databases">
        <title>Whole-genome sequencing of Allorhizobium vitis.</title>
        <authorList>
            <person name="Gan H.M."/>
            <person name="Szegedi E."/>
            <person name="Burr T."/>
            <person name="Savka M.A."/>
        </authorList>
    </citation>
    <scope>NUCLEOTIDE SEQUENCE [LARGE SCALE GENOMIC DNA]</scope>
    <source>
        <strain evidence="4 5">CG415</strain>
        <strain evidence="3 6">CG516</strain>
    </source>
</reference>
<proteinExistence type="inferred from homology"/>
<dbReference type="InterPro" id="IPR003767">
    <property type="entry name" value="Malate/L-lactate_DH-like"/>
</dbReference>
<protein>
    <submittedName>
        <fullName evidence="3">Ldh family oxidoreductase</fullName>
    </submittedName>
</protein>
<evidence type="ECO:0000256" key="1">
    <source>
        <dbReference type="ARBA" id="ARBA00006056"/>
    </source>
</evidence>
<comment type="caution">
    <text evidence="3">The sequence shown here is derived from an EMBL/GenBank/DDBJ whole genome shotgun (WGS) entry which is preliminary data.</text>
</comment>
<evidence type="ECO:0000256" key="2">
    <source>
        <dbReference type="ARBA" id="ARBA00023002"/>
    </source>
</evidence>
<accession>A0A6L6VL38</accession>
<dbReference type="EMBL" id="WPHU01000004">
    <property type="protein sequence ID" value="MVA56713.1"/>
    <property type="molecule type" value="Genomic_DNA"/>
</dbReference>
<evidence type="ECO:0000313" key="6">
    <source>
        <dbReference type="Proteomes" id="UP000477951"/>
    </source>
</evidence>
<evidence type="ECO:0000313" key="3">
    <source>
        <dbReference type="EMBL" id="MUZ74969.1"/>
    </source>
</evidence>
<dbReference type="InterPro" id="IPR043144">
    <property type="entry name" value="Mal/L-sulf/L-lact_DH-like_ah"/>
</dbReference>
<evidence type="ECO:0000313" key="4">
    <source>
        <dbReference type="EMBL" id="MVA56713.1"/>
    </source>
</evidence>
<gene>
    <name evidence="4" type="ORF">GOZ88_11385</name>
    <name evidence="3" type="ORF">GOZ90_19965</name>
</gene>
<dbReference type="Pfam" id="PF02615">
    <property type="entry name" value="Ldh_2"/>
    <property type="match status" value="1"/>
</dbReference>
<dbReference type="AlphaFoldDB" id="A0A6L6VL38"/>